<dbReference type="KEGG" id="psuu:Psuf_008190"/>
<gene>
    <name evidence="2" type="ORF">Psuf_008190</name>
</gene>
<dbReference type="SUPFAM" id="SSF48452">
    <property type="entry name" value="TPR-like"/>
    <property type="match status" value="2"/>
</dbReference>
<keyword evidence="1" id="KW-0812">Transmembrane</keyword>
<dbReference type="PANTHER" id="PTHR46082:SF6">
    <property type="entry name" value="AAA+ ATPASE DOMAIN-CONTAINING PROTEIN-RELATED"/>
    <property type="match status" value="1"/>
</dbReference>
<dbReference type="EMBL" id="AP022871">
    <property type="protein sequence ID" value="BCB83506.1"/>
    <property type="molecule type" value="Genomic_DNA"/>
</dbReference>
<feature type="transmembrane region" description="Helical" evidence="1">
    <location>
        <begin position="53"/>
        <end position="74"/>
    </location>
</feature>
<protein>
    <recommendedName>
        <fullName evidence="4">Tetratricopeptide repeat protein</fullName>
    </recommendedName>
</protein>
<dbReference type="Gene3D" id="1.25.40.10">
    <property type="entry name" value="Tetratricopeptide repeat domain"/>
    <property type="match status" value="2"/>
</dbReference>
<dbReference type="Pfam" id="PF13424">
    <property type="entry name" value="TPR_12"/>
    <property type="match status" value="2"/>
</dbReference>
<dbReference type="PANTHER" id="PTHR46082">
    <property type="entry name" value="ATP/GTP-BINDING PROTEIN-RELATED"/>
    <property type="match status" value="1"/>
</dbReference>
<accession>A0A6F8YBN5</accession>
<evidence type="ECO:0000313" key="2">
    <source>
        <dbReference type="EMBL" id="BCB83506.1"/>
    </source>
</evidence>
<dbReference type="AlphaFoldDB" id="A0A6F8YBN5"/>
<reference evidence="2 3" key="2">
    <citation type="submission" date="2020-03" db="EMBL/GenBank/DDBJ databases">
        <authorList>
            <person name="Ichikawa N."/>
            <person name="Kimura A."/>
            <person name="Kitahashi Y."/>
            <person name="Uohara A."/>
        </authorList>
    </citation>
    <scope>NUCLEOTIDE SEQUENCE [LARGE SCALE GENOMIC DNA]</scope>
    <source>
        <strain evidence="2 3">NBRC 105367</strain>
    </source>
</reference>
<name>A0A6F8YBN5_9ACTN</name>
<keyword evidence="3" id="KW-1185">Reference proteome</keyword>
<keyword evidence="1" id="KW-1133">Transmembrane helix</keyword>
<evidence type="ECO:0000313" key="3">
    <source>
        <dbReference type="Proteomes" id="UP000503011"/>
    </source>
</evidence>
<keyword evidence="1" id="KW-0472">Membrane</keyword>
<evidence type="ECO:0000256" key="1">
    <source>
        <dbReference type="SAM" id="Phobius"/>
    </source>
</evidence>
<dbReference type="Proteomes" id="UP000503011">
    <property type="component" value="Chromosome"/>
</dbReference>
<dbReference type="InterPro" id="IPR053137">
    <property type="entry name" value="NLR-like"/>
</dbReference>
<proteinExistence type="predicted"/>
<reference evidence="2 3" key="1">
    <citation type="submission" date="2020-03" db="EMBL/GenBank/DDBJ databases">
        <title>Whole genome shotgun sequence of Phytohabitans suffuscus NBRC 105367.</title>
        <authorList>
            <person name="Komaki H."/>
            <person name="Tamura T."/>
        </authorList>
    </citation>
    <scope>NUCLEOTIDE SEQUENCE [LARGE SCALE GENOMIC DNA]</scope>
    <source>
        <strain evidence="2 3">NBRC 105367</strain>
    </source>
</reference>
<organism evidence="2 3">
    <name type="scientific">Phytohabitans suffuscus</name>
    <dbReference type="NCBI Taxonomy" id="624315"/>
    <lineage>
        <taxon>Bacteria</taxon>
        <taxon>Bacillati</taxon>
        <taxon>Actinomycetota</taxon>
        <taxon>Actinomycetes</taxon>
        <taxon>Micromonosporales</taxon>
        <taxon>Micromonosporaceae</taxon>
    </lineage>
</organism>
<feature type="transmembrane region" description="Helical" evidence="1">
    <location>
        <begin position="28"/>
        <end position="47"/>
    </location>
</feature>
<evidence type="ECO:0008006" key="4">
    <source>
        <dbReference type="Google" id="ProtNLM"/>
    </source>
</evidence>
<sequence length="397" mass="41936">MWVVAGARDDVAVEETEQFSLGRRLSRGVAMAVAMVAIGCVVVFLVGGLVEGLGWWVLVVLAALVGGVGWLKWLQVRGARASRRGVDVVHGMYVDALDRAERGDLTGAAERFEEAVGACGRLGGDAGQYMMDLLQGLASVRVAQGDLGRAVAVWQRAYELSRVEYGDDAVPTLAAANGVAAVLLTRGEREAAGERYRDTLARCRRLLDDAHPETVVARNGVARSAPTPRVGSLHQQGAELYARILGPSHPDTLIARRQAAPDGAAISCLAIGELDRARALSAEAVADCVGRYGEADPRTVAALNDLAMVLREQRDLTAAYRTYERAAELCGRLPGGPHAQQLAAGNGIAQVMVLQGDVANAATELAAVLDGCVARYGEQDPQTAAARRNLDRLEPAG</sequence>
<dbReference type="InterPro" id="IPR011990">
    <property type="entry name" value="TPR-like_helical_dom_sf"/>
</dbReference>